<dbReference type="RefSeq" id="WP_345200341.1">
    <property type="nucleotide sequence ID" value="NZ_BAABHX010000001.1"/>
</dbReference>
<evidence type="ECO:0000256" key="1">
    <source>
        <dbReference type="SAM" id="Phobius"/>
    </source>
</evidence>
<keyword evidence="1" id="KW-0812">Transmembrane</keyword>
<keyword evidence="3" id="KW-1185">Reference proteome</keyword>
<sequence>MIKSPANIAIFISLIIFFISLTQVCIVYQYFEIVNYPSYLAFLVGWMHFWGGGFWEGCIWLANPLYFIGLFLLFKKNKRAVFPLICSSILALVFLSFENLTMTKSGRIAPIIELKSGYFLWLASILFITFSSIYLKVTEKKNA</sequence>
<comment type="caution">
    <text evidence="2">The sequence shown here is derived from an EMBL/GenBank/DDBJ whole genome shotgun (WGS) entry which is preliminary data.</text>
</comment>
<proteinExistence type="predicted"/>
<protein>
    <submittedName>
        <fullName evidence="2">Uncharacterized protein</fullName>
    </submittedName>
</protein>
<feature type="transmembrane region" description="Helical" evidence="1">
    <location>
        <begin position="51"/>
        <end position="73"/>
    </location>
</feature>
<reference evidence="3" key="1">
    <citation type="journal article" date="2019" name="Int. J. Syst. Evol. Microbiol.">
        <title>The Global Catalogue of Microorganisms (GCM) 10K type strain sequencing project: providing services to taxonomists for standard genome sequencing and annotation.</title>
        <authorList>
            <consortium name="The Broad Institute Genomics Platform"/>
            <consortium name="The Broad Institute Genome Sequencing Center for Infectious Disease"/>
            <person name="Wu L."/>
            <person name="Ma J."/>
        </authorList>
    </citation>
    <scope>NUCLEOTIDE SEQUENCE [LARGE SCALE GENOMIC DNA]</scope>
    <source>
        <strain evidence="3">JCM 18019</strain>
    </source>
</reference>
<dbReference type="Proteomes" id="UP001500353">
    <property type="component" value="Unassembled WGS sequence"/>
</dbReference>
<dbReference type="EMBL" id="BAABHX010000001">
    <property type="protein sequence ID" value="GAA5085819.1"/>
    <property type="molecule type" value="Genomic_DNA"/>
</dbReference>
<evidence type="ECO:0000313" key="3">
    <source>
        <dbReference type="Proteomes" id="UP001500353"/>
    </source>
</evidence>
<feature type="transmembrane region" description="Helical" evidence="1">
    <location>
        <begin position="117"/>
        <end position="135"/>
    </location>
</feature>
<accession>A0ABP9LYI4</accession>
<organism evidence="2 3">
    <name type="scientific">Chryseobacterium ginsengisoli</name>
    <dbReference type="NCBI Taxonomy" id="363853"/>
    <lineage>
        <taxon>Bacteria</taxon>
        <taxon>Pseudomonadati</taxon>
        <taxon>Bacteroidota</taxon>
        <taxon>Flavobacteriia</taxon>
        <taxon>Flavobacteriales</taxon>
        <taxon>Weeksellaceae</taxon>
        <taxon>Chryseobacterium group</taxon>
        <taxon>Chryseobacterium</taxon>
    </lineage>
</organism>
<gene>
    <name evidence="2" type="ORF">GCM10023210_06990</name>
</gene>
<evidence type="ECO:0000313" key="2">
    <source>
        <dbReference type="EMBL" id="GAA5085819.1"/>
    </source>
</evidence>
<feature type="transmembrane region" description="Helical" evidence="1">
    <location>
        <begin position="7"/>
        <end position="31"/>
    </location>
</feature>
<feature type="transmembrane region" description="Helical" evidence="1">
    <location>
        <begin position="80"/>
        <end position="97"/>
    </location>
</feature>
<keyword evidence="1" id="KW-1133">Transmembrane helix</keyword>
<name>A0ABP9LYI4_9FLAO</name>
<keyword evidence="1" id="KW-0472">Membrane</keyword>